<feature type="domain" description="L-type lectin-like" evidence="9">
    <location>
        <begin position="20"/>
        <end position="240"/>
    </location>
</feature>
<dbReference type="Pfam" id="PF03388">
    <property type="entry name" value="Lectin_leg-like"/>
    <property type="match status" value="1"/>
</dbReference>
<dbReference type="PANTHER" id="PTHR12223">
    <property type="entry name" value="VESICULAR MANNOSE-BINDING LECTIN"/>
    <property type="match status" value="1"/>
</dbReference>
<evidence type="ECO:0000313" key="10">
    <source>
        <dbReference type="EMBL" id="RDW27822.1"/>
    </source>
</evidence>
<organism evidence="10 11">
    <name type="scientific">Yarrowia lipolytica</name>
    <name type="common">Candida lipolytica</name>
    <dbReference type="NCBI Taxonomy" id="4952"/>
    <lineage>
        <taxon>Eukaryota</taxon>
        <taxon>Fungi</taxon>
        <taxon>Dikarya</taxon>
        <taxon>Ascomycota</taxon>
        <taxon>Saccharomycotina</taxon>
        <taxon>Dipodascomycetes</taxon>
        <taxon>Dipodascales</taxon>
        <taxon>Dipodascales incertae sedis</taxon>
        <taxon>Yarrowia</taxon>
    </lineage>
</organism>
<protein>
    <submittedName>
        <fullName evidence="10">Concanavalin A-like lectin/glucanase domain-containing protein</fullName>
    </submittedName>
</protein>
<dbReference type="InterPro" id="IPR051136">
    <property type="entry name" value="Intracellular_Lectin-GPT"/>
</dbReference>
<dbReference type="CDD" id="cd07308">
    <property type="entry name" value="lectin_leg-like"/>
    <property type="match status" value="1"/>
</dbReference>
<keyword evidence="2 7" id="KW-0812">Transmembrane</keyword>
<feature type="signal peptide" evidence="8">
    <location>
        <begin position="1"/>
        <end position="18"/>
    </location>
</feature>
<accession>A0A371CC71</accession>
<evidence type="ECO:0000256" key="7">
    <source>
        <dbReference type="SAM" id="Phobius"/>
    </source>
</evidence>
<name>A0A371CC71_YARLL</name>
<dbReference type="InterPro" id="IPR005052">
    <property type="entry name" value="Lectin_leg"/>
</dbReference>
<dbReference type="VEuPathDB" id="FungiDB:YALI1_E07535g"/>
<evidence type="ECO:0000256" key="5">
    <source>
        <dbReference type="ARBA" id="ARBA00023136"/>
    </source>
</evidence>
<feature type="compositionally biased region" description="Low complexity" evidence="6">
    <location>
        <begin position="260"/>
        <end position="280"/>
    </location>
</feature>
<evidence type="ECO:0000256" key="8">
    <source>
        <dbReference type="SAM" id="SignalP"/>
    </source>
</evidence>
<dbReference type="PANTHER" id="PTHR12223:SF28">
    <property type="entry name" value="LECTIN, MANNOSE BINDING 1 LIKE"/>
    <property type="match status" value="1"/>
</dbReference>
<dbReference type="GO" id="GO:0006888">
    <property type="term" value="P:endoplasmic reticulum to Golgi vesicle-mediated transport"/>
    <property type="evidence" value="ECO:0007669"/>
    <property type="project" value="TreeGrafter"/>
</dbReference>
<dbReference type="EMBL" id="KZ857328">
    <property type="protein sequence ID" value="RDW27822.1"/>
    <property type="molecule type" value="Genomic_DNA"/>
</dbReference>
<dbReference type="VEuPathDB" id="FungiDB:YALI0_E06347g"/>
<evidence type="ECO:0000256" key="2">
    <source>
        <dbReference type="ARBA" id="ARBA00022692"/>
    </source>
</evidence>
<keyword evidence="5 7" id="KW-0472">Membrane</keyword>
<comment type="subcellular location">
    <subcellularLocation>
        <location evidence="1">Membrane</location>
        <topology evidence="1">Single-pass type I membrane protein</topology>
    </subcellularLocation>
</comment>
<dbReference type="SUPFAM" id="SSF49899">
    <property type="entry name" value="Concanavalin A-like lectins/glucanases"/>
    <property type="match status" value="1"/>
</dbReference>
<feature type="chain" id="PRO_5016926924" evidence="8">
    <location>
        <begin position="19"/>
        <end position="427"/>
    </location>
</feature>
<reference evidence="10 11" key="1">
    <citation type="submission" date="2018-07" db="EMBL/GenBank/DDBJ databases">
        <title>Draft Genome Assemblies for Five Robust Yarrowia lipolytica Strains Exhibiting High Lipid Production and Pentose Sugar Utilization and Sugar Alcohol Secretion from Undetoxified Lignocellulosic Biomass Hydrolysates.</title>
        <authorList>
            <consortium name="DOE Joint Genome Institute"/>
            <person name="Walker C."/>
            <person name="Ryu S."/>
            <person name="Na H."/>
            <person name="Zane M."/>
            <person name="LaButti K."/>
            <person name="Lipzen A."/>
            <person name="Haridas S."/>
            <person name="Barry K."/>
            <person name="Grigoriev I.V."/>
            <person name="Quarterman J."/>
            <person name="Slininger P."/>
            <person name="Dien B."/>
            <person name="Trinh C.T."/>
        </authorList>
    </citation>
    <scope>NUCLEOTIDE SEQUENCE [LARGE SCALE GENOMIC DNA]</scope>
    <source>
        <strain evidence="10 11">YB392</strain>
    </source>
</reference>
<dbReference type="GO" id="GO:0005793">
    <property type="term" value="C:endoplasmic reticulum-Golgi intermediate compartment"/>
    <property type="evidence" value="ECO:0007669"/>
    <property type="project" value="TreeGrafter"/>
</dbReference>
<feature type="region of interest" description="Disordered" evidence="6">
    <location>
        <begin position="243"/>
        <end position="284"/>
    </location>
</feature>
<dbReference type="GO" id="GO:0030134">
    <property type="term" value="C:COPII-coated ER to Golgi transport vesicle"/>
    <property type="evidence" value="ECO:0007669"/>
    <property type="project" value="TreeGrafter"/>
</dbReference>
<proteinExistence type="predicted"/>
<keyword evidence="3 8" id="KW-0732">Signal</keyword>
<dbReference type="Proteomes" id="UP000256601">
    <property type="component" value="Unassembled WGS sequence"/>
</dbReference>
<dbReference type="GO" id="GO:0005537">
    <property type="term" value="F:D-mannose binding"/>
    <property type="evidence" value="ECO:0007669"/>
    <property type="project" value="TreeGrafter"/>
</dbReference>
<keyword evidence="10" id="KW-0430">Lectin</keyword>
<dbReference type="GO" id="GO:0005789">
    <property type="term" value="C:endoplasmic reticulum membrane"/>
    <property type="evidence" value="ECO:0007669"/>
    <property type="project" value="TreeGrafter"/>
</dbReference>
<dbReference type="InterPro" id="IPR013320">
    <property type="entry name" value="ConA-like_dom_sf"/>
</dbReference>
<feature type="transmembrane region" description="Helical" evidence="7">
    <location>
        <begin position="398"/>
        <end position="417"/>
    </location>
</feature>
<evidence type="ECO:0000313" key="11">
    <source>
        <dbReference type="Proteomes" id="UP000256601"/>
    </source>
</evidence>
<keyword evidence="4 7" id="KW-1133">Transmembrane helix</keyword>
<dbReference type="GO" id="GO:0000139">
    <property type="term" value="C:Golgi membrane"/>
    <property type="evidence" value="ECO:0007669"/>
    <property type="project" value="TreeGrafter"/>
</dbReference>
<dbReference type="Gene3D" id="2.60.120.200">
    <property type="match status" value="1"/>
</dbReference>
<evidence type="ECO:0000256" key="6">
    <source>
        <dbReference type="SAM" id="MobiDB-lite"/>
    </source>
</evidence>
<evidence type="ECO:0000256" key="3">
    <source>
        <dbReference type="ARBA" id="ARBA00022729"/>
    </source>
</evidence>
<dbReference type="PROSITE" id="PS51328">
    <property type="entry name" value="L_LECTIN_LIKE"/>
    <property type="match status" value="1"/>
</dbReference>
<gene>
    <name evidence="10" type="ORF">B0I71DRAFT_114552</name>
</gene>
<evidence type="ECO:0000256" key="1">
    <source>
        <dbReference type="ARBA" id="ARBA00004479"/>
    </source>
</evidence>
<sequence>MKLPSLATIACLVLPVLADYGLSEMYELSLPNSMASDDRFKTHFYASGSAVLTSSGPGGRSQIALTELGRPNQRGAVSGNQPIPSKDFITEVSLAVYGPVLPGGGFGIFFTPQPYQSGPVYGMKDKWNGLALILDSVIGNDGEGHLHVHDNTGGDYAAMDASQVEKDALALCKLKYRNTGAPVKITTYYINGKLKVEINGHKCFDERPVALPDSPYFSISAASTEGPDTFEVYSLKTYRVDPNGVGGAPTENTPVEQKQEAPQAQQQQQTQQQPPQQQLQDVATSEHITELAKKLISVEEKLESFTDLKKLSTLSNDLAVLTNRIGVMDQKLREMEVEGKEHVRERTQDTKNYITNHLQEIKSQLHSLTQTFDSQVKNELRSQFTDFSSDKKNQIPSLWIPLVVIVGAQSAFFFVYLKSRGKYEKLL</sequence>
<evidence type="ECO:0000256" key="4">
    <source>
        <dbReference type="ARBA" id="ARBA00022989"/>
    </source>
</evidence>
<dbReference type="AlphaFoldDB" id="A0A371CC71"/>
<evidence type="ECO:0000259" key="9">
    <source>
        <dbReference type="PROSITE" id="PS51328"/>
    </source>
</evidence>